<proteinExistence type="predicted"/>
<organism evidence="1 2">
    <name type="scientific">Xenorhabdus koppenhoeferi</name>
    <dbReference type="NCBI Taxonomy" id="351659"/>
    <lineage>
        <taxon>Bacteria</taxon>
        <taxon>Pseudomonadati</taxon>
        <taxon>Pseudomonadota</taxon>
        <taxon>Gammaproteobacteria</taxon>
        <taxon>Enterobacterales</taxon>
        <taxon>Morganellaceae</taxon>
        <taxon>Xenorhabdus</taxon>
    </lineage>
</organism>
<dbReference type="GO" id="GO:0016740">
    <property type="term" value="F:transferase activity"/>
    <property type="evidence" value="ECO:0007669"/>
    <property type="project" value="UniProtKB-KW"/>
</dbReference>
<keyword evidence="2" id="KW-1185">Reference proteome</keyword>
<gene>
    <name evidence="1" type="ORF">SAMN05421784_10428</name>
</gene>
<protein>
    <submittedName>
        <fullName evidence="1">Phosphotransferase system, enzyme I, PtsP</fullName>
    </submittedName>
</protein>
<name>A0A1I7FGX7_9GAMM</name>
<reference evidence="2" key="1">
    <citation type="submission" date="2016-10" db="EMBL/GenBank/DDBJ databases">
        <authorList>
            <person name="Varghese N."/>
            <person name="Submissions S."/>
        </authorList>
    </citation>
    <scope>NUCLEOTIDE SEQUENCE [LARGE SCALE GENOMIC DNA]</scope>
    <source>
        <strain evidence="2">DSM 18168</strain>
    </source>
</reference>
<evidence type="ECO:0000313" key="2">
    <source>
        <dbReference type="Proteomes" id="UP000242496"/>
    </source>
</evidence>
<accession>A0A1I7FGX7</accession>
<dbReference type="AlphaFoldDB" id="A0A1I7FGX7"/>
<evidence type="ECO:0000313" key="1">
    <source>
        <dbReference type="EMBL" id="SFU35473.1"/>
    </source>
</evidence>
<dbReference type="RefSeq" id="WP_177216164.1">
    <property type="nucleotide sequence ID" value="NZ_CAWRBG010000053.1"/>
</dbReference>
<dbReference type="Proteomes" id="UP000242496">
    <property type="component" value="Unassembled WGS sequence"/>
</dbReference>
<keyword evidence="1" id="KW-0808">Transferase</keyword>
<dbReference type="EMBL" id="FPBJ01000004">
    <property type="protein sequence ID" value="SFU35473.1"/>
    <property type="molecule type" value="Genomic_DNA"/>
</dbReference>
<dbReference type="STRING" id="351659.SAMN05421784_10428"/>
<sequence length="49" mass="5405">MLMRLREIVEKVAMAANLSEALELLVNETCLAMQLAVILALSQLMPDGF</sequence>